<name>A0A9D2ND71_9FIRM</name>
<reference evidence="1" key="2">
    <citation type="submission" date="2021-04" db="EMBL/GenBank/DDBJ databases">
        <authorList>
            <person name="Gilroy R."/>
        </authorList>
    </citation>
    <scope>NUCLEOTIDE SEQUENCE</scope>
    <source>
        <strain evidence="1">USAMLcec2-132</strain>
    </source>
</reference>
<sequence length="215" mass="25326">MRADNIYFINGTAYAGKSTMVRLLAEKHNGIACEENYQDSLLAGLSREDFPCLTYTRDLKDWSEFIRRTPDEYEAWINGCTEECTILELRILEKLQEQKKKIFVDTNIPVERLKRISDRYHVVIMLADPDISVKRFFDRPDKEKQFLYQLLLKENDPQQAMENFRECLRRINSRERYDAFLHSGFPVVLRDDKRTAEETLSIVEGLFRLDGRDGG</sequence>
<evidence type="ECO:0000313" key="1">
    <source>
        <dbReference type="EMBL" id="HJC23302.1"/>
    </source>
</evidence>
<dbReference type="AlphaFoldDB" id="A0A9D2ND71"/>
<reference evidence="1" key="1">
    <citation type="journal article" date="2021" name="PeerJ">
        <title>Extensive microbial diversity within the chicken gut microbiome revealed by metagenomics and culture.</title>
        <authorList>
            <person name="Gilroy R."/>
            <person name="Ravi A."/>
            <person name="Getino M."/>
            <person name="Pursley I."/>
            <person name="Horton D.L."/>
            <person name="Alikhan N.F."/>
            <person name="Baker D."/>
            <person name="Gharbi K."/>
            <person name="Hall N."/>
            <person name="Watson M."/>
            <person name="Adriaenssens E.M."/>
            <person name="Foster-Nyarko E."/>
            <person name="Jarju S."/>
            <person name="Secka A."/>
            <person name="Antonio M."/>
            <person name="Oren A."/>
            <person name="Chaudhuri R.R."/>
            <person name="La Ragione R."/>
            <person name="Hildebrand F."/>
            <person name="Pallen M.J."/>
        </authorList>
    </citation>
    <scope>NUCLEOTIDE SEQUENCE</scope>
    <source>
        <strain evidence="1">USAMLcec2-132</strain>
    </source>
</reference>
<dbReference type="Gene3D" id="3.40.50.300">
    <property type="entry name" value="P-loop containing nucleotide triphosphate hydrolases"/>
    <property type="match status" value="1"/>
</dbReference>
<dbReference type="EMBL" id="DWWS01000021">
    <property type="protein sequence ID" value="HJC23302.1"/>
    <property type="molecule type" value="Genomic_DNA"/>
</dbReference>
<dbReference type="SUPFAM" id="SSF52540">
    <property type="entry name" value="P-loop containing nucleoside triphosphate hydrolases"/>
    <property type="match status" value="1"/>
</dbReference>
<gene>
    <name evidence="1" type="ORF">H9761_06320</name>
</gene>
<dbReference type="InterPro" id="IPR027417">
    <property type="entry name" value="P-loop_NTPase"/>
</dbReference>
<protein>
    <submittedName>
        <fullName evidence="1">Uncharacterized protein</fullName>
    </submittedName>
</protein>
<comment type="caution">
    <text evidence="1">The sequence shown here is derived from an EMBL/GenBank/DDBJ whole genome shotgun (WGS) entry which is preliminary data.</text>
</comment>
<accession>A0A9D2ND71</accession>
<evidence type="ECO:0000313" key="2">
    <source>
        <dbReference type="Proteomes" id="UP000823891"/>
    </source>
</evidence>
<organism evidence="1 2">
    <name type="scientific">Candidatus Eisenbergiella merdavium</name>
    <dbReference type="NCBI Taxonomy" id="2838551"/>
    <lineage>
        <taxon>Bacteria</taxon>
        <taxon>Bacillati</taxon>
        <taxon>Bacillota</taxon>
        <taxon>Clostridia</taxon>
        <taxon>Lachnospirales</taxon>
        <taxon>Lachnospiraceae</taxon>
        <taxon>Eisenbergiella</taxon>
    </lineage>
</organism>
<dbReference type="Proteomes" id="UP000823891">
    <property type="component" value="Unassembled WGS sequence"/>
</dbReference>
<proteinExistence type="predicted"/>